<reference evidence="1 2" key="1">
    <citation type="submission" date="2021-02" db="EMBL/GenBank/DDBJ databases">
        <authorList>
            <person name="Park J.-S."/>
        </authorList>
    </citation>
    <scope>NUCLEOTIDE SEQUENCE [LARGE SCALE GENOMIC DNA]</scope>
    <source>
        <strain evidence="1 2">188UL20-2</strain>
    </source>
</reference>
<dbReference type="RefSeq" id="WP_205157019.1">
    <property type="nucleotide sequence ID" value="NZ_JAFEUM010000001.1"/>
</dbReference>
<gene>
    <name evidence="1" type="ORF">JQC93_03275</name>
</gene>
<accession>A0ABS2HH43</accession>
<evidence type="ECO:0000313" key="1">
    <source>
        <dbReference type="EMBL" id="MBM7035417.1"/>
    </source>
</evidence>
<protein>
    <recommendedName>
        <fullName evidence="3">Lipoprotein</fullName>
    </recommendedName>
</protein>
<organism evidence="1 2">
    <name type="scientific">Vibrio ulleungensis</name>
    <dbReference type="NCBI Taxonomy" id="2807619"/>
    <lineage>
        <taxon>Bacteria</taxon>
        <taxon>Pseudomonadati</taxon>
        <taxon>Pseudomonadota</taxon>
        <taxon>Gammaproteobacteria</taxon>
        <taxon>Vibrionales</taxon>
        <taxon>Vibrionaceae</taxon>
        <taxon>Vibrio</taxon>
    </lineage>
</organism>
<dbReference type="Gene3D" id="2.60.120.430">
    <property type="entry name" value="Galactose-binding lectin"/>
    <property type="match status" value="1"/>
</dbReference>
<sequence>MTITLTQISRAITGKNTRNFLAALMATAMIAGCAGSATSEAVDVAAEEQNVDLSAPIVLTDAEFLSKSANTHTSYAVEGDAVTITFDEVTQSQAASKWPNMKFRPAAGIYDWSQYKGLKLTFENLGDVEARIEMKVADNIGIMGAATHQLDLPLYLPTGVSEVEFLFSGQKMGLEGYRGGEQLDLTQIPEFQFYAVGPIGEQVIQVQAIEYIK</sequence>
<name>A0ABS2HH43_9VIBR</name>
<proteinExistence type="predicted"/>
<dbReference type="Proteomes" id="UP000809621">
    <property type="component" value="Unassembled WGS sequence"/>
</dbReference>
<dbReference type="EMBL" id="JAFEUM010000001">
    <property type="protein sequence ID" value="MBM7035417.1"/>
    <property type="molecule type" value="Genomic_DNA"/>
</dbReference>
<comment type="caution">
    <text evidence="1">The sequence shown here is derived from an EMBL/GenBank/DDBJ whole genome shotgun (WGS) entry which is preliminary data.</text>
</comment>
<evidence type="ECO:0008006" key="3">
    <source>
        <dbReference type="Google" id="ProtNLM"/>
    </source>
</evidence>
<keyword evidence="2" id="KW-1185">Reference proteome</keyword>
<evidence type="ECO:0000313" key="2">
    <source>
        <dbReference type="Proteomes" id="UP000809621"/>
    </source>
</evidence>